<feature type="compositionally biased region" description="Basic and acidic residues" evidence="1">
    <location>
        <begin position="53"/>
        <end position="80"/>
    </location>
</feature>
<name>A0A6A5B066_APHAT</name>
<feature type="non-terminal residue" evidence="2">
    <location>
        <position position="228"/>
    </location>
</feature>
<dbReference type="AlphaFoldDB" id="A0A6A5B066"/>
<evidence type="ECO:0000256" key="1">
    <source>
        <dbReference type="SAM" id="MobiDB-lite"/>
    </source>
</evidence>
<feature type="compositionally biased region" description="Polar residues" evidence="1">
    <location>
        <begin position="1"/>
        <end position="19"/>
    </location>
</feature>
<dbReference type="VEuPathDB" id="FungiDB:H257_11903"/>
<comment type="caution">
    <text evidence="2">The sequence shown here is derived from an EMBL/GenBank/DDBJ whole genome shotgun (WGS) entry which is preliminary data.</text>
</comment>
<gene>
    <name evidence="2" type="ORF">AaE_000079</name>
</gene>
<feature type="compositionally biased region" description="Basic residues" evidence="1">
    <location>
        <begin position="92"/>
        <end position="104"/>
    </location>
</feature>
<sequence length="228" mass="24812">MSFPSSLVNNEAGHTTTNRAPGCDEPPRTGDESTPTQENADPASGVVGAEESAFDRDSSNKSHHDNTHDQTVDHNDDAKSKHATSAVDKSGKHTSKPKHSVKSVKFREAGGHAVADDDIAGCEAVADAFYKNPDDMDTFIEDILLMPQSQVYELTIRLGEGYRDWKEKALCNQFVKENPGSLWGSKFKDILIHKRDPVTMVISCYSLATCIALGGTTFKLGGKEFQVP</sequence>
<feature type="region of interest" description="Disordered" evidence="1">
    <location>
        <begin position="1"/>
        <end position="104"/>
    </location>
</feature>
<reference evidence="2 3" key="1">
    <citation type="submission" date="2019-06" db="EMBL/GenBank/DDBJ databases">
        <title>Genomics analysis of Aphanomyces spp. identifies a new class of oomycete effector associated with host adaptation.</title>
        <authorList>
            <person name="Gaulin E."/>
        </authorList>
    </citation>
    <scope>NUCLEOTIDE SEQUENCE [LARGE SCALE GENOMIC DNA]</scope>
    <source>
        <strain evidence="2 3">E</strain>
    </source>
</reference>
<evidence type="ECO:0000313" key="3">
    <source>
        <dbReference type="Proteomes" id="UP000469452"/>
    </source>
</evidence>
<evidence type="ECO:0000313" key="2">
    <source>
        <dbReference type="EMBL" id="KAF0776221.1"/>
    </source>
</evidence>
<protein>
    <submittedName>
        <fullName evidence="2">Uncharacterized protein</fullName>
    </submittedName>
</protein>
<dbReference type="EMBL" id="VJMI01000163">
    <property type="protein sequence ID" value="KAF0776221.1"/>
    <property type="molecule type" value="Genomic_DNA"/>
</dbReference>
<organism evidence="2 3">
    <name type="scientific">Aphanomyces astaci</name>
    <name type="common">Crayfish plague agent</name>
    <dbReference type="NCBI Taxonomy" id="112090"/>
    <lineage>
        <taxon>Eukaryota</taxon>
        <taxon>Sar</taxon>
        <taxon>Stramenopiles</taxon>
        <taxon>Oomycota</taxon>
        <taxon>Saprolegniomycetes</taxon>
        <taxon>Saprolegniales</taxon>
        <taxon>Verrucalvaceae</taxon>
        <taxon>Aphanomyces</taxon>
    </lineage>
</organism>
<proteinExistence type="predicted"/>
<dbReference type="Proteomes" id="UP000469452">
    <property type="component" value="Unassembled WGS sequence"/>
</dbReference>
<accession>A0A6A5B066</accession>